<accession>A0A1F7KZN6</accession>
<sequence length="181" mass="21900">MRLFLAIDIPQTIKTSLSQQLNDLQKKHAVFNWVQEQNYHMTLQFFGETQKIKGIIDKIKIALFEQEQFYLYATHLDLFMDKRIIIYVDFNREKSLEQLIKNVRSTFEEEFYETKKFTPHITVSRSSIPSKQQYFHLQKKIRMRNIELEFQVTELSLFESIQNGKKSHYRKIKTFPLLDRI</sequence>
<keyword evidence="1 2" id="KW-0378">Hydrolase</keyword>
<reference evidence="3 4" key="1">
    <citation type="journal article" date="2016" name="Nat. Commun.">
        <title>Thousands of microbial genomes shed light on interconnected biogeochemical processes in an aquifer system.</title>
        <authorList>
            <person name="Anantharaman K."/>
            <person name="Brown C.T."/>
            <person name="Hug L.A."/>
            <person name="Sharon I."/>
            <person name="Castelle C.J."/>
            <person name="Probst A.J."/>
            <person name="Thomas B.C."/>
            <person name="Singh A."/>
            <person name="Wilkins M.J."/>
            <person name="Karaoz U."/>
            <person name="Brodie E.L."/>
            <person name="Williams K.H."/>
            <person name="Hubbard S.S."/>
            <person name="Banfield J.F."/>
        </authorList>
    </citation>
    <scope>NUCLEOTIDE SEQUENCE [LARGE SCALE GENOMIC DNA]</scope>
</reference>
<dbReference type="EMBL" id="MGBR01000001">
    <property type="protein sequence ID" value="OGK73337.1"/>
    <property type="molecule type" value="Genomic_DNA"/>
</dbReference>
<proteinExistence type="inferred from homology"/>
<dbReference type="PANTHER" id="PTHR35561">
    <property type="entry name" value="RNA 2',3'-CYCLIC PHOSPHODIESTERASE"/>
    <property type="match status" value="1"/>
</dbReference>
<gene>
    <name evidence="3" type="ORF">A3K52_00900</name>
</gene>
<dbReference type="PANTHER" id="PTHR35561:SF1">
    <property type="entry name" value="RNA 2',3'-CYCLIC PHOSPHODIESTERASE"/>
    <property type="match status" value="1"/>
</dbReference>
<feature type="active site" description="Proton acceptor" evidence="2">
    <location>
        <position position="120"/>
    </location>
</feature>
<name>A0A1F7KZN6_9BACT</name>
<comment type="catalytic activity">
    <reaction evidence="2">
        <text>a 3'-end 2',3'-cyclophospho-ribonucleotide-RNA + H2O = a 3'-end 2'-phospho-ribonucleotide-RNA + H(+)</text>
        <dbReference type="Rhea" id="RHEA:11828"/>
        <dbReference type="Rhea" id="RHEA-COMP:10464"/>
        <dbReference type="Rhea" id="RHEA-COMP:17353"/>
        <dbReference type="ChEBI" id="CHEBI:15377"/>
        <dbReference type="ChEBI" id="CHEBI:15378"/>
        <dbReference type="ChEBI" id="CHEBI:83064"/>
        <dbReference type="ChEBI" id="CHEBI:173113"/>
        <dbReference type="EC" id="3.1.4.58"/>
    </reaction>
</comment>
<feature type="active site" description="Proton donor" evidence="2">
    <location>
        <position position="40"/>
    </location>
</feature>
<evidence type="ECO:0000256" key="2">
    <source>
        <dbReference type="HAMAP-Rule" id="MF_01940"/>
    </source>
</evidence>
<dbReference type="GO" id="GO:0016874">
    <property type="term" value="F:ligase activity"/>
    <property type="evidence" value="ECO:0007669"/>
    <property type="project" value="UniProtKB-KW"/>
</dbReference>
<dbReference type="InterPro" id="IPR004175">
    <property type="entry name" value="RNA_CPDase"/>
</dbReference>
<comment type="caution">
    <text evidence="3">The sequence shown here is derived from an EMBL/GenBank/DDBJ whole genome shotgun (WGS) entry which is preliminary data.</text>
</comment>
<dbReference type="Pfam" id="PF13563">
    <property type="entry name" value="2_5_RNA_ligase2"/>
    <property type="match status" value="1"/>
</dbReference>
<dbReference type="HAMAP" id="MF_01940">
    <property type="entry name" value="RNA_CPDase"/>
    <property type="match status" value="1"/>
</dbReference>
<dbReference type="NCBIfam" id="TIGR02258">
    <property type="entry name" value="2_5_ligase"/>
    <property type="match status" value="1"/>
</dbReference>
<dbReference type="Gene3D" id="3.90.1140.10">
    <property type="entry name" value="Cyclic phosphodiesterase"/>
    <property type="match status" value="1"/>
</dbReference>
<comment type="similarity">
    <text evidence="2">Belongs to the 2H phosphoesterase superfamily. ThpR family.</text>
</comment>
<feature type="short sequence motif" description="HXTX 1" evidence="2">
    <location>
        <begin position="40"/>
        <end position="43"/>
    </location>
</feature>
<dbReference type="InterPro" id="IPR009097">
    <property type="entry name" value="Cyclic_Pdiesterase"/>
</dbReference>
<dbReference type="Proteomes" id="UP000177050">
    <property type="component" value="Unassembled WGS sequence"/>
</dbReference>
<evidence type="ECO:0000313" key="3">
    <source>
        <dbReference type="EMBL" id="OGK73337.1"/>
    </source>
</evidence>
<dbReference type="SUPFAM" id="SSF55144">
    <property type="entry name" value="LigT-like"/>
    <property type="match status" value="1"/>
</dbReference>
<keyword evidence="3" id="KW-0436">Ligase</keyword>
<organism evidence="3 4">
    <name type="scientific">Candidatus Roizmanbacteria bacterium RIFOXYD1_FULL_38_12</name>
    <dbReference type="NCBI Taxonomy" id="1802093"/>
    <lineage>
        <taxon>Bacteria</taxon>
        <taxon>Candidatus Roizmaniibacteriota</taxon>
    </lineage>
</organism>
<comment type="function">
    <text evidence="2">Hydrolyzes RNA 2',3'-cyclic phosphodiester to an RNA 2'-phosphomonoester.</text>
</comment>
<dbReference type="AlphaFoldDB" id="A0A1F7KZN6"/>
<dbReference type="EC" id="3.1.4.58" evidence="2"/>
<dbReference type="GO" id="GO:0004113">
    <property type="term" value="F:2',3'-cyclic-nucleotide 3'-phosphodiesterase activity"/>
    <property type="evidence" value="ECO:0007669"/>
    <property type="project" value="InterPro"/>
</dbReference>
<evidence type="ECO:0000256" key="1">
    <source>
        <dbReference type="ARBA" id="ARBA00022801"/>
    </source>
</evidence>
<dbReference type="GO" id="GO:0008664">
    <property type="term" value="F:RNA 2',3'-cyclic 3'-phosphodiesterase activity"/>
    <property type="evidence" value="ECO:0007669"/>
    <property type="project" value="UniProtKB-EC"/>
</dbReference>
<feature type="short sequence motif" description="HXTX 2" evidence="2">
    <location>
        <begin position="120"/>
        <end position="123"/>
    </location>
</feature>
<protein>
    <recommendedName>
        <fullName evidence="2">RNA 2',3'-cyclic phosphodiesterase</fullName>
        <shortName evidence="2">RNA 2',3'-CPDase</shortName>
        <ecNumber evidence="2">3.1.4.58</ecNumber>
    </recommendedName>
</protein>
<evidence type="ECO:0000313" key="4">
    <source>
        <dbReference type="Proteomes" id="UP000177050"/>
    </source>
</evidence>